<accession>A0AAW0TBV4</accession>
<evidence type="ECO:0000313" key="2">
    <source>
        <dbReference type="EMBL" id="KAK8384811.1"/>
    </source>
</evidence>
<gene>
    <name evidence="2" type="ORF">O3P69_014394</name>
</gene>
<feature type="compositionally biased region" description="Polar residues" evidence="1">
    <location>
        <begin position="1"/>
        <end position="10"/>
    </location>
</feature>
<feature type="compositionally biased region" description="Low complexity" evidence="1">
    <location>
        <begin position="162"/>
        <end position="188"/>
    </location>
</feature>
<feature type="region of interest" description="Disordered" evidence="1">
    <location>
        <begin position="1"/>
        <end position="46"/>
    </location>
</feature>
<proteinExistence type="predicted"/>
<protein>
    <submittedName>
        <fullName evidence="2">Uncharacterized protein</fullName>
    </submittedName>
</protein>
<dbReference type="AlphaFoldDB" id="A0AAW0TBV4"/>
<comment type="caution">
    <text evidence="2">The sequence shown here is derived from an EMBL/GenBank/DDBJ whole genome shotgun (WGS) entry which is preliminary data.</text>
</comment>
<keyword evidence="3" id="KW-1185">Reference proteome</keyword>
<feature type="region of interest" description="Disordered" evidence="1">
    <location>
        <begin position="162"/>
        <end position="319"/>
    </location>
</feature>
<feature type="compositionally biased region" description="Polar residues" evidence="1">
    <location>
        <begin position="209"/>
        <end position="250"/>
    </location>
</feature>
<evidence type="ECO:0000313" key="3">
    <source>
        <dbReference type="Proteomes" id="UP001487740"/>
    </source>
</evidence>
<dbReference type="Proteomes" id="UP001487740">
    <property type="component" value="Unassembled WGS sequence"/>
</dbReference>
<reference evidence="2 3" key="1">
    <citation type="submission" date="2023-03" db="EMBL/GenBank/DDBJ databases">
        <title>High-quality genome of Scylla paramamosain provides insights in environmental adaptation.</title>
        <authorList>
            <person name="Zhang L."/>
        </authorList>
    </citation>
    <scope>NUCLEOTIDE SEQUENCE [LARGE SCALE GENOMIC DNA]</scope>
    <source>
        <strain evidence="2">LZ_2023a</strain>
        <tissue evidence="2">Muscle</tissue>
    </source>
</reference>
<feature type="compositionally biased region" description="Polar residues" evidence="1">
    <location>
        <begin position="266"/>
        <end position="275"/>
    </location>
</feature>
<name>A0AAW0TBV4_SCYPA</name>
<organism evidence="2 3">
    <name type="scientific">Scylla paramamosain</name>
    <name type="common">Mud crab</name>
    <dbReference type="NCBI Taxonomy" id="85552"/>
    <lineage>
        <taxon>Eukaryota</taxon>
        <taxon>Metazoa</taxon>
        <taxon>Ecdysozoa</taxon>
        <taxon>Arthropoda</taxon>
        <taxon>Crustacea</taxon>
        <taxon>Multicrustacea</taxon>
        <taxon>Malacostraca</taxon>
        <taxon>Eumalacostraca</taxon>
        <taxon>Eucarida</taxon>
        <taxon>Decapoda</taxon>
        <taxon>Pleocyemata</taxon>
        <taxon>Brachyura</taxon>
        <taxon>Eubrachyura</taxon>
        <taxon>Portunoidea</taxon>
        <taxon>Portunidae</taxon>
        <taxon>Portuninae</taxon>
        <taxon>Scylla</taxon>
    </lineage>
</organism>
<evidence type="ECO:0000256" key="1">
    <source>
        <dbReference type="SAM" id="MobiDB-lite"/>
    </source>
</evidence>
<dbReference type="EMBL" id="JARAKH010000034">
    <property type="protein sequence ID" value="KAK8384811.1"/>
    <property type="molecule type" value="Genomic_DNA"/>
</dbReference>
<sequence>MSRFKQSSGRLGNAPLGNFSVGESDLSSTRRTGEEGGSHRNARQLTATFGEGSSIAAVTTLSVGECSIVTAEGHPTLLPQWELIVTSAEYSCSRTPVPSSSHREKQQAGLMVAPYEVGEPVRSFVRVPTKDRAAKALCWDLSRASSLVAASAPVRQHLLRAQPQPAQLQDSAGSSSKSSKEQLQAQPKPVEPQPQPVKPQALSQPVGPQAQSQPVEPQAQSQPVEPQAQSQPVEPQAQSQPVEPQAQSQPVEPEAQATTPGPLPAASQQQVAVTPSESKRSREEEQEGEESIPQPVLKSARIAGFTDSSSPAQPPQCLDKEVQSLRQQCQLLQQQNNNLQRRLNLFHGLFQDKQRLKSFVRHMDTLVK</sequence>